<reference evidence="2" key="1">
    <citation type="submission" date="2021-02" db="EMBL/GenBank/DDBJ databases">
        <authorList>
            <person name="Nieuwenhuis M."/>
            <person name="Van De Peppel L.J.J."/>
        </authorList>
    </citation>
    <scope>NUCLEOTIDE SEQUENCE</scope>
    <source>
        <strain evidence="2">D49</strain>
    </source>
</reference>
<evidence type="ECO:0000256" key="1">
    <source>
        <dbReference type="SAM" id="Coils"/>
    </source>
</evidence>
<dbReference type="InterPro" id="IPR032675">
    <property type="entry name" value="LRR_dom_sf"/>
</dbReference>
<gene>
    <name evidence="2" type="ORF">H0H81_005260</name>
</gene>
<dbReference type="EMBL" id="JABCKI010000134">
    <property type="protein sequence ID" value="KAG5652358.1"/>
    <property type="molecule type" value="Genomic_DNA"/>
</dbReference>
<evidence type="ECO:0000313" key="2">
    <source>
        <dbReference type="EMBL" id="KAG5652358.1"/>
    </source>
</evidence>
<dbReference type="OrthoDB" id="2909228at2759"/>
<dbReference type="Proteomes" id="UP000717328">
    <property type="component" value="Unassembled WGS sequence"/>
</dbReference>
<comment type="caution">
    <text evidence="2">The sequence shown here is derived from an EMBL/GenBank/DDBJ whole genome shotgun (WGS) entry which is preliminary data.</text>
</comment>
<organism evidence="2 3">
    <name type="scientific">Sphagnurus paluster</name>
    <dbReference type="NCBI Taxonomy" id="117069"/>
    <lineage>
        <taxon>Eukaryota</taxon>
        <taxon>Fungi</taxon>
        <taxon>Dikarya</taxon>
        <taxon>Basidiomycota</taxon>
        <taxon>Agaricomycotina</taxon>
        <taxon>Agaricomycetes</taxon>
        <taxon>Agaricomycetidae</taxon>
        <taxon>Agaricales</taxon>
        <taxon>Tricholomatineae</taxon>
        <taxon>Lyophyllaceae</taxon>
        <taxon>Sphagnurus</taxon>
    </lineage>
</organism>
<feature type="coiled-coil region" evidence="1">
    <location>
        <begin position="4"/>
        <end position="31"/>
    </location>
</feature>
<evidence type="ECO:0000313" key="3">
    <source>
        <dbReference type="Proteomes" id="UP000717328"/>
    </source>
</evidence>
<protein>
    <recommendedName>
        <fullName evidence="4">F-box domain-containing protein</fullName>
    </recommendedName>
</protein>
<name>A0A9P7GLP4_9AGAR</name>
<dbReference type="AlphaFoldDB" id="A0A9P7GLP4"/>
<sequence length="451" mass="50377">MSILDDPRLQLAELEAEIRRVEALLAKLVQRRVPLKRKINRRYAHMLSLPIELCSEIFTACFPPSSNGPQTPLLLGSVCTAWRNLAWDMPWLWNNLHLYLTRPTPTHVDLLEQWLARSANLPLSIRLTIKLPDPDSDTHTTARLMAALARCSKRWHTIDFDVPLFFPDPALAPSKFPLLASAAIQVAHITSPLNLFLTAPNLHAISLHGFPRNSFNLLWTHITHLRLSPTTVQQCLELLAGAPHLTHCTFEDITRSDVMNPTPVHAPRLQSLAIISFTHTPVSELLDTLVLPCALDLAFHVTGNTFPYWSFAALIARSGCRPRRLALTAVRISEWQLWECLQAVPSLLALRLAHIDRLTNETLRALNPTAAHPLLPVLHEFHYTGPLVPDLPTLTNTLCARWTGTAPLQKFTFTTSASAPGPTGDVHQARIRALVEDGMDVSIVTREGAWI</sequence>
<keyword evidence="1" id="KW-0175">Coiled coil</keyword>
<accession>A0A9P7GLP4</accession>
<evidence type="ECO:0008006" key="4">
    <source>
        <dbReference type="Google" id="ProtNLM"/>
    </source>
</evidence>
<keyword evidence="3" id="KW-1185">Reference proteome</keyword>
<proteinExistence type="predicted"/>
<dbReference type="Gene3D" id="3.80.10.10">
    <property type="entry name" value="Ribonuclease Inhibitor"/>
    <property type="match status" value="1"/>
</dbReference>
<reference evidence="2" key="2">
    <citation type="submission" date="2021-10" db="EMBL/GenBank/DDBJ databases">
        <title>Phylogenomics reveals ancestral predisposition of the termite-cultivated fungus Termitomyces towards a domesticated lifestyle.</title>
        <authorList>
            <person name="Auxier B."/>
            <person name="Grum-Grzhimaylo A."/>
            <person name="Cardenas M.E."/>
            <person name="Lodge J.D."/>
            <person name="Laessoe T."/>
            <person name="Pedersen O."/>
            <person name="Smith M.E."/>
            <person name="Kuyper T.W."/>
            <person name="Franco-Molano E.A."/>
            <person name="Baroni T.J."/>
            <person name="Aanen D.K."/>
        </authorList>
    </citation>
    <scope>NUCLEOTIDE SEQUENCE</scope>
    <source>
        <strain evidence="2">D49</strain>
    </source>
</reference>